<evidence type="ECO:0000313" key="2">
    <source>
        <dbReference type="Proteomes" id="UP000325315"/>
    </source>
</evidence>
<reference evidence="2" key="1">
    <citation type="journal article" date="2019" name="Plant Biotechnol. J.">
        <title>Genome sequencing of the Australian wild diploid species Gossypium australe highlights disease resistance and delayed gland morphogenesis.</title>
        <authorList>
            <person name="Cai Y."/>
            <person name="Cai X."/>
            <person name="Wang Q."/>
            <person name="Wang P."/>
            <person name="Zhang Y."/>
            <person name="Cai C."/>
            <person name="Xu Y."/>
            <person name="Wang K."/>
            <person name="Zhou Z."/>
            <person name="Wang C."/>
            <person name="Geng S."/>
            <person name="Li B."/>
            <person name="Dong Q."/>
            <person name="Hou Y."/>
            <person name="Wang H."/>
            <person name="Ai P."/>
            <person name="Liu Z."/>
            <person name="Yi F."/>
            <person name="Sun M."/>
            <person name="An G."/>
            <person name="Cheng J."/>
            <person name="Zhang Y."/>
            <person name="Shi Q."/>
            <person name="Xie Y."/>
            <person name="Shi X."/>
            <person name="Chang Y."/>
            <person name="Huang F."/>
            <person name="Chen Y."/>
            <person name="Hong S."/>
            <person name="Mi L."/>
            <person name="Sun Q."/>
            <person name="Zhang L."/>
            <person name="Zhou B."/>
            <person name="Peng R."/>
            <person name="Zhang X."/>
            <person name="Liu F."/>
        </authorList>
    </citation>
    <scope>NUCLEOTIDE SEQUENCE [LARGE SCALE GENOMIC DNA]</scope>
    <source>
        <strain evidence="2">cv. PA1801</strain>
    </source>
</reference>
<accession>A0A5B6WKL6</accession>
<evidence type="ECO:0000313" key="1">
    <source>
        <dbReference type="EMBL" id="KAA3481645.1"/>
    </source>
</evidence>
<proteinExistence type="predicted"/>
<dbReference type="AlphaFoldDB" id="A0A5B6WKL6"/>
<keyword evidence="2" id="KW-1185">Reference proteome</keyword>
<comment type="caution">
    <text evidence="1">The sequence shown here is derived from an EMBL/GenBank/DDBJ whole genome shotgun (WGS) entry which is preliminary data.</text>
</comment>
<dbReference type="EMBL" id="SMMG02000003">
    <property type="protein sequence ID" value="KAA3481645.1"/>
    <property type="molecule type" value="Genomic_DNA"/>
</dbReference>
<dbReference type="PANTHER" id="PTHR46148">
    <property type="entry name" value="CHROMO DOMAIN-CONTAINING PROTEIN"/>
    <property type="match status" value="1"/>
</dbReference>
<dbReference type="PANTHER" id="PTHR46148:SF44">
    <property type="entry name" value="GAG-POL POLYPROTEIN"/>
    <property type="match status" value="1"/>
</dbReference>
<protein>
    <submittedName>
        <fullName evidence="1">DNA/RNA polymerases superfamily protein</fullName>
    </submittedName>
</protein>
<name>A0A5B6WKL6_9ROSI</name>
<sequence length="140" mass="16662">MLQTFVIDFESSWESYLPLAKFVYNKYFQSSIQIASYEAVYSRRYRTPTMIGISKSLFLEKSIALWPQREDASHIIPVETIEVQPDFSYEKYLVEILARKLKEYRNKRVPLVKVLWRNHSTDEATCELTAYKRVIVYSKM</sequence>
<gene>
    <name evidence="1" type="ORF">EPI10_021997</name>
</gene>
<dbReference type="Proteomes" id="UP000325315">
    <property type="component" value="Unassembled WGS sequence"/>
</dbReference>
<organism evidence="1 2">
    <name type="scientific">Gossypium australe</name>
    <dbReference type="NCBI Taxonomy" id="47621"/>
    <lineage>
        <taxon>Eukaryota</taxon>
        <taxon>Viridiplantae</taxon>
        <taxon>Streptophyta</taxon>
        <taxon>Embryophyta</taxon>
        <taxon>Tracheophyta</taxon>
        <taxon>Spermatophyta</taxon>
        <taxon>Magnoliopsida</taxon>
        <taxon>eudicotyledons</taxon>
        <taxon>Gunneridae</taxon>
        <taxon>Pentapetalae</taxon>
        <taxon>rosids</taxon>
        <taxon>malvids</taxon>
        <taxon>Malvales</taxon>
        <taxon>Malvaceae</taxon>
        <taxon>Malvoideae</taxon>
        <taxon>Gossypium</taxon>
    </lineage>
</organism>